<sequence length="104" mass="11810">MLDSVNRQRLISTRSIFVSAFRASGSRQRDVIPSRAMHPIHHLLVALQRVLVKAVDVGARSPRICDVGPWPWPRHAGGRRHVTRLFRLCFISKDVSEEDVGRGF</sequence>
<evidence type="ECO:0000313" key="1">
    <source>
        <dbReference type="EMBL" id="OQU78424.1"/>
    </source>
</evidence>
<reference evidence="2" key="2">
    <citation type="journal article" date="2018" name="Plant J.">
        <title>The Sorghum bicolor reference genome: improved assembly, gene annotations, a transcriptome atlas, and signatures of genome organization.</title>
        <authorList>
            <person name="McCormick R.F."/>
            <person name="Truong S.K."/>
            <person name="Sreedasyam A."/>
            <person name="Jenkins J."/>
            <person name="Shu S."/>
            <person name="Sims D."/>
            <person name="Kennedy M."/>
            <person name="Amirebrahimi M."/>
            <person name="Weers B.D."/>
            <person name="McKinley B."/>
            <person name="Mattison A."/>
            <person name="Morishige D.T."/>
            <person name="Grimwood J."/>
            <person name="Schmutz J."/>
            <person name="Mullet J.E."/>
        </authorList>
    </citation>
    <scope>NUCLEOTIDE SEQUENCE [LARGE SCALE GENOMIC DNA]</scope>
    <source>
        <strain evidence="2">cv. BTx623</strain>
    </source>
</reference>
<dbReference type="EMBL" id="CM000768">
    <property type="protein sequence ID" value="OQU78424.1"/>
    <property type="molecule type" value="Genomic_DNA"/>
</dbReference>
<dbReference type="Gramene" id="OQU78424">
    <property type="protein sequence ID" value="OQU78424"/>
    <property type="gene ID" value="SORBI_3009G232332"/>
</dbReference>
<gene>
    <name evidence="1" type="ORF">SORBI_3009G232332</name>
</gene>
<protein>
    <submittedName>
        <fullName evidence="1">Uncharacterized protein</fullName>
    </submittedName>
</protein>
<evidence type="ECO:0000313" key="2">
    <source>
        <dbReference type="Proteomes" id="UP000000768"/>
    </source>
</evidence>
<accession>A0A1Z5R3R4</accession>
<organism evidence="1 2">
    <name type="scientific">Sorghum bicolor</name>
    <name type="common">Sorghum</name>
    <name type="synonym">Sorghum vulgare</name>
    <dbReference type="NCBI Taxonomy" id="4558"/>
    <lineage>
        <taxon>Eukaryota</taxon>
        <taxon>Viridiplantae</taxon>
        <taxon>Streptophyta</taxon>
        <taxon>Embryophyta</taxon>
        <taxon>Tracheophyta</taxon>
        <taxon>Spermatophyta</taxon>
        <taxon>Magnoliopsida</taxon>
        <taxon>Liliopsida</taxon>
        <taxon>Poales</taxon>
        <taxon>Poaceae</taxon>
        <taxon>PACMAD clade</taxon>
        <taxon>Panicoideae</taxon>
        <taxon>Andropogonodae</taxon>
        <taxon>Andropogoneae</taxon>
        <taxon>Sorghinae</taxon>
        <taxon>Sorghum</taxon>
    </lineage>
</organism>
<name>A0A1Z5R3R4_SORBI</name>
<dbReference type="Proteomes" id="UP000000768">
    <property type="component" value="Chromosome 9"/>
</dbReference>
<keyword evidence="2" id="KW-1185">Reference proteome</keyword>
<reference evidence="1 2" key="1">
    <citation type="journal article" date="2009" name="Nature">
        <title>The Sorghum bicolor genome and the diversification of grasses.</title>
        <authorList>
            <person name="Paterson A.H."/>
            <person name="Bowers J.E."/>
            <person name="Bruggmann R."/>
            <person name="Dubchak I."/>
            <person name="Grimwood J."/>
            <person name="Gundlach H."/>
            <person name="Haberer G."/>
            <person name="Hellsten U."/>
            <person name="Mitros T."/>
            <person name="Poliakov A."/>
            <person name="Schmutz J."/>
            <person name="Spannagl M."/>
            <person name="Tang H."/>
            <person name="Wang X."/>
            <person name="Wicker T."/>
            <person name="Bharti A.K."/>
            <person name="Chapman J."/>
            <person name="Feltus F.A."/>
            <person name="Gowik U."/>
            <person name="Grigoriev I.V."/>
            <person name="Lyons E."/>
            <person name="Maher C.A."/>
            <person name="Martis M."/>
            <person name="Narechania A."/>
            <person name="Otillar R.P."/>
            <person name="Penning B.W."/>
            <person name="Salamov A.A."/>
            <person name="Wang Y."/>
            <person name="Zhang L."/>
            <person name="Carpita N.C."/>
            <person name="Freeling M."/>
            <person name="Gingle A.R."/>
            <person name="Hash C.T."/>
            <person name="Keller B."/>
            <person name="Klein P."/>
            <person name="Kresovich S."/>
            <person name="McCann M.C."/>
            <person name="Ming R."/>
            <person name="Peterson D.G."/>
            <person name="Mehboob-ur-Rahman"/>
            <person name="Ware D."/>
            <person name="Westhoff P."/>
            <person name="Mayer K.F."/>
            <person name="Messing J."/>
            <person name="Rokhsar D.S."/>
        </authorList>
    </citation>
    <scope>NUCLEOTIDE SEQUENCE [LARGE SCALE GENOMIC DNA]</scope>
    <source>
        <strain evidence="2">cv. BTx623</strain>
    </source>
</reference>
<proteinExistence type="predicted"/>
<dbReference type="InParanoid" id="A0A1Z5R3R4"/>
<dbReference type="AlphaFoldDB" id="A0A1Z5R3R4"/>